<reference evidence="5" key="1">
    <citation type="submission" date="2016-09" db="EMBL/GenBank/DDBJ databases">
        <authorList>
            <person name="Varghese N."/>
            <person name="Submissions S."/>
        </authorList>
    </citation>
    <scope>NUCLEOTIDE SEQUENCE [LARGE SCALE GENOMIC DNA]</scope>
    <source>
        <strain evidence="5">ANC 3699</strain>
    </source>
</reference>
<dbReference type="RefSeq" id="WP_092615808.1">
    <property type="nucleotide sequence ID" value="NZ_FMYK01000001.1"/>
</dbReference>
<dbReference type="InterPro" id="IPR011009">
    <property type="entry name" value="Kinase-like_dom_sf"/>
</dbReference>
<dbReference type="PANTHER" id="PTHR33540">
    <property type="entry name" value="TRNA THREONYLCARBAMOYLADENOSINE BIOSYNTHESIS PROTEIN TSAE"/>
    <property type="match status" value="1"/>
</dbReference>
<dbReference type="SUPFAM" id="SSF56112">
    <property type="entry name" value="Protein kinase-like (PK-like)"/>
    <property type="match status" value="1"/>
</dbReference>
<accession>A0A1G6H154</accession>
<feature type="domain" description="Aminoglycoside phosphotransferase" evidence="3">
    <location>
        <begin position="23"/>
        <end position="240"/>
    </location>
</feature>
<keyword evidence="2" id="KW-0067">ATP-binding</keyword>
<dbReference type="Gene3D" id="3.30.200.20">
    <property type="entry name" value="Phosphorylase Kinase, domain 1"/>
    <property type="match status" value="1"/>
</dbReference>
<gene>
    <name evidence="4" type="ORF">SAMN05421749_101647</name>
</gene>
<proteinExistence type="predicted"/>
<evidence type="ECO:0000313" key="4">
    <source>
        <dbReference type="EMBL" id="SDB87989.1"/>
    </source>
</evidence>
<dbReference type="AlphaFoldDB" id="A0A1G6H154"/>
<dbReference type="GO" id="GO:0005524">
    <property type="term" value="F:ATP binding"/>
    <property type="evidence" value="ECO:0007669"/>
    <property type="project" value="UniProtKB-KW"/>
</dbReference>
<dbReference type="OrthoDB" id="9809275at2"/>
<keyword evidence="5" id="KW-1185">Reference proteome</keyword>
<sequence length="347" mass="40087">MQREQLIETWLQQVLPQQDFKINYLAGDASFRRYARIQLETTQYMLMDAPPEKEDCAPFVQIASYLSAHGARVPQIVAQDLTQGFLLLEDFGDQLLSTVLTQNTVDQYYTQAFRQIIQLQTIAHEAQLFPQYSAQKLTDEMRLFDQWLLPALGIDLSDAQATMLQQSYQWILDNLKHQPEVIVHRDYHSRNLMVLDGESVLGVIDFQDAVVGPDTYDLISIIRDAYVQWLPEQVAGWVDQFYGMLSESAKVGRSIEQFRLDAEVMSIQRHLKILGIFVRLYVRDGKSGYLKDMSRVMWYLRQELKHCPDLLALQQFVEDVVMPKFEQEYGVYQAITSEQLAQAGATV</sequence>
<dbReference type="EMBL" id="FMYK01000001">
    <property type="protein sequence ID" value="SDB87989.1"/>
    <property type="molecule type" value="Genomic_DNA"/>
</dbReference>
<dbReference type="PANTHER" id="PTHR33540:SF1">
    <property type="entry name" value="N-ACETYLMURAMATE_N-ACETYLGLUCOSAMINE KINASE"/>
    <property type="match status" value="1"/>
</dbReference>
<name>A0A1G6H154_9GAMM</name>
<evidence type="ECO:0000256" key="1">
    <source>
        <dbReference type="ARBA" id="ARBA00022741"/>
    </source>
</evidence>
<dbReference type="Gene3D" id="3.90.1200.10">
    <property type="match status" value="1"/>
</dbReference>
<dbReference type="Pfam" id="PF01636">
    <property type="entry name" value="APH"/>
    <property type="match status" value="1"/>
</dbReference>
<protein>
    <recommendedName>
        <fullName evidence="3">Aminoglycoside phosphotransferase domain-containing protein</fullName>
    </recommendedName>
</protein>
<evidence type="ECO:0000313" key="5">
    <source>
        <dbReference type="Proteomes" id="UP000242317"/>
    </source>
</evidence>
<dbReference type="Proteomes" id="UP000242317">
    <property type="component" value="Unassembled WGS sequence"/>
</dbReference>
<dbReference type="InterPro" id="IPR002575">
    <property type="entry name" value="Aminoglycoside_PTrfase"/>
</dbReference>
<keyword evidence="1" id="KW-0547">Nucleotide-binding</keyword>
<evidence type="ECO:0000256" key="2">
    <source>
        <dbReference type="ARBA" id="ARBA00022840"/>
    </source>
</evidence>
<organism evidence="4 5">
    <name type="scientific">Acinetobacter marinus</name>
    <dbReference type="NCBI Taxonomy" id="281375"/>
    <lineage>
        <taxon>Bacteria</taxon>
        <taxon>Pseudomonadati</taxon>
        <taxon>Pseudomonadota</taxon>
        <taxon>Gammaproteobacteria</taxon>
        <taxon>Moraxellales</taxon>
        <taxon>Moraxellaceae</taxon>
        <taxon>Acinetobacter</taxon>
    </lineage>
</organism>
<evidence type="ECO:0000259" key="3">
    <source>
        <dbReference type="Pfam" id="PF01636"/>
    </source>
</evidence>